<name>A0A645IUT7_9ZZZZ</name>
<dbReference type="AlphaFoldDB" id="A0A645IUT7"/>
<gene>
    <name evidence="1" type="ORF">SDC9_202864</name>
</gene>
<proteinExistence type="predicted"/>
<evidence type="ECO:0000313" key="1">
    <source>
        <dbReference type="EMBL" id="MPN55185.1"/>
    </source>
</evidence>
<dbReference type="EMBL" id="VSSQ01124136">
    <property type="protein sequence ID" value="MPN55185.1"/>
    <property type="molecule type" value="Genomic_DNA"/>
</dbReference>
<reference evidence="1" key="1">
    <citation type="submission" date="2019-08" db="EMBL/GenBank/DDBJ databases">
        <authorList>
            <person name="Kucharzyk K."/>
            <person name="Murdoch R.W."/>
            <person name="Higgins S."/>
            <person name="Loffler F."/>
        </authorList>
    </citation>
    <scope>NUCLEOTIDE SEQUENCE</scope>
</reference>
<organism evidence="1">
    <name type="scientific">bioreactor metagenome</name>
    <dbReference type="NCBI Taxonomy" id="1076179"/>
    <lineage>
        <taxon>unclassified sequences</taxon>
        <taxon>metagenomes</taxon>
        <taxon>ecological metagenomes</taxon>
    </lineage>
</organism>
<sequence length="56" mass="6233">MTVRIQASGNFSASLPLTVDIIKDVPLDKDAFQADFSAYWDEDASKNQLAYQLLNP</sequence>
<protein>
    <submittedName>
        <fullName evidence="1">Uncharacterized protein</fullName>
    </submittedName>
</protein>
<accession>A0A645IUT7</accession>
<comment type="caution">
    <text evidence="1">The sequence shown here is derived from an EMBL/GenBank/DDBJ whole genome shotgun (WGS) entry which is preliminary data.</text>
</comment>